<dbReference type="PANTHER" id="PTHR30404:SF7">
    <property type="entry name" value="CELL WALL AMIDASE LYTH-RELATED"/>
    <property type="match status" value="1"/>
</dbReference>
<feature type="compositionally biased region" description="Polar residues" evidence="1">
    <location>
        <begin position="42"/>
        <end position="57"/>
    </location>
</feature>
<dbReference type="Proteomes" id="UP001310386">
    <property type="component" value="Unassembled WGS sequence"/>
</dbReference>
<comment type="caution">
    <text evidence="3">The sequence shown here is derived from an EMBL/GenBank/DDBJ whole genome shotgun (WGS) entry which is preliminary data.</text>
</comment>
<dbReference type="Gene3D" id="3.40.630.40">
    <property type="entry name" value="Zn-dependent exopeptidases"/>
    <property type="match status" value="1"/>
</dbReference>
<name>A0ABU5ZC82_9BACL</name>
<dbReference type="Gene3D" id="2.30.30.40">
    <property type="entry name" value="SH3 Domains"/>
    <property type="match status" value="1"/>
</dbReference>
<dbReference type="InterPro" id="IPR050695">
    <property type="entry name" value="N-acetylmuramoyl_amidase_3"/>
</dbReference>
<dbReference type="EMBL" id="JAYJLD010000001">
    <property type="protein sequence ID" value="MEB3100129.1"/>
    <property type="molecule type" value="Genomic_DNA"/>
</dbReference>
<feature type="domain" description="MurNAc-LAA" evidence="2">
    <location>
        <begin position="308"/>
        <end position="419"/>
    </location>
</feature>
<protein>
    <submittedName>
        <fullName evidence="3">N-acetylmuramoyl-L-alanine amidase</fullName>
    </submittedName>
</protein>
<keyword evidence="4" id="KW-1185">Reference proteome</keyword>
<dbReference type="RefSeq" id="WP_371752241.1">
    <property type="nucleotide sequence ID" value="NZ_JAYJLD010000001.1"/>
</dbReference>
<evidence type="ECO:0000313" key="3">
    <source>
        <dbReference type="EMBL" id="MEB3100129.1"/>
    </source>
</evidence>
<gene>
    <name evidence="3" type="ORF">VF724_00440</name>
</gene>
<evidence type="ECO:0000259" key="2">
    <source>
        <dbReference type="SMART" id="SM00646"/>
    </source>
</evidence>
<dbReference type="CDD" id="cd02696">
    <property type="entry name" value="MurNAc-LAA"/>
    <property type="match status" value="1"/>
</dbReference>
<dbReference type="SUPFAM" id="SSF53187">
    <property type="entry name" value="Zn-dependent exopeptidases"/>
    <property type="match status" value="1"/>
</dbReference>
<proteinExistence type="predicted"/>
<feature type="region of interest" description="Disordered" evidence="1">
    <location>
        <begin position="42"/>
        <end position="63"/>
    </location>
</feature>
<dbReference type="SMART" id="SM00646">
    <property type="entry name" value="Ami_3"/>
    <property type="match status" value="1"/>
</dbReference>
<organism evidence="3 4">
    <name type="scientific">Ferviditalea candida</name>
    <dbReference type="NCBI Taxonomy" id="3108399"/>
    <lineage>
        <taxon>Bacteria</taxon>
        <taxon>Bacillati</taxon>
        <taxon>Bacillota</taxon>
        <taxon>Bacilli</taxon>
        <taxon>Bacillales</taxon>
        <taxon>Paenibacillaceae</taxon>
        <taxon>Ferviditalea</taxon>
    </lineage>
</organism>
<accession>A0ABU5ZC82</accession>
<dbReference type="InterPro" id="IPR002508">
    <property type="entry name" value="MurNAc-LAA_cat"/>
</dbReference>
<evidence type="ECO:0000313" key="4">
    <source>
        <dbReference type="Proteomes" id="UP001310386"/>
    </source>
</evidence>
<dbReference type="Pfam" id="PF01520">
    <property type="entry name" value="Amidase_3"/>
    <property type="match status" value="1"/>
</dbReference>
<sequence>MNLWMKPYVRLVLLLIIAILAAGGEVLFAGGFHSEIPAASSATQPLSKQMNEPQTPKQKIAAEKPGRKVVSIAEMDGSSTGLKNSERWAVLHGQKNVRLFPDSSKPVILAAGFGMEFPVLAQKNGWLEIRIDRNQKGWLQASGISVITRPAEQQVVDLQTDSVLRSGPDTYFDRVKTLEHESSSFIPLELNGRWLKVEQIENQQIFWTAMSNVKGWRGEELVLPAMSRTSQAAEKFQTNRTLFGKTVVIDPGHGGEDSGAIAGGLPVYERDLNLAAAKVLSRKLSSAGARVIMTRTSDDQTVSLQDRVDVSNKVKADAFVSIHQNIYPENPSVSGSITFYNHAPSKELALDIQHSLTGALTTSENQDHVQNEELFVLRENKQPAVLVEGCFLSNPQEMKDSIFPDYHEQLAAGIFHGLLHYFSNH</sequence>
<reference evidence="3" key="1">
    <citation type="submission" date="2023-12" db="EMBL/GenBank/DDBJ databases">
        <title>Fervidustalea candida gen. nov., sp. nov., a novel member of the family Paenibacillaceae isolated from a geothermal area.</title>
        <authorList>
            <person name="Li W.-J."/>
            <person name="Jiao J.-Y."/>
            <person name="Chen Y."/>
        </authorList>
    </citation>
    <scope>NUCLEOTIDE SEQUENCE</scope>
    <source>
        <strain evidence="3">SYSU GA230002</strain>
    </source>
</reference>
<dbReference type="PANTHER" id="PTHR30404">
    <property type="entry name" value="N-ACETYLMURAMOYL-L-ALANINE AMIDASE"/>
    <property type="match status" value="1"/>
</dbReference>
<evidence type="ECO:0000256" key="1">
    <source>
        <dbReference type="SAM" id="MobiDB-lite"/>
    </source>
</evidence>